<reference evidence="2" key="1">
    <citation type="submission" date="2024-06" db="UniProtKB">
        <authorList>
            <consortium name="RefSeq"/>
        </authorList>
    </citation>
    <scope>NUCLEOTIDE SEQUENCE [LARGE SCALE GENOMIC DNA]</scope>
    <source>
        <strain evidence="2">MV2-25</strain>
    </source>
</reference>
<proteinExistence type="predicted"/>
<dbReference type="RefSeq" id="XP_033234565.1">
    <property type="nucleotide sequence ID" value="XM_033378674.1"/>
</dbReference>
<reference evidence="3" key="2">
    <citation type="submission" date="2025-08" db="UniProtKB">
        <authorList>
            <consortium name="RefSeq"/>
        </authorList>
    </citation>
    <scope>IDENTIFICATION</scope>
    <source>
        <strain evidence="3">MV-25-SWS-2005</strain>
        <tissue evidence="3">Whole body</tissue>
    </source>
</reference>
<sequence length="354" mass="38687">MAPRIRASRTTESRRDRGINSYRCRVCRGIHPLRTCHHFLRLSPEKRLRAVLINKYCGNCLAHQHSGQDCRSGGHAGCVAKTTTLYSTYPRLVVQSARPQEHRRHLQRPTSNADLGVQPAQPRLHHVSRPVAGPPAPSVDSLLQHRSLIILPTALVVLDTGSKNFETAALIDPCTPVSCIDDSLASAFKLPTTCVGDEKVCTAVIRAKMGDFQLETLLKVEPRVRIRTPIRQLSDSVRARFGDLRLADEQFHRPATISLILGADVYPKVIQPGFLAREDGLPVAQSTVFGRLGHPIILCNPARGGEDVQASNRQFPRTVPAPRASVPARARALGGALGSTIHDPHGAHRSIKAA</sequence>
<dbReference type="Proteomes" id="UP000001819">
    <property type="component" value="Chromosome 3"/>
</dbReference>
<accession>A0A6I8VU15</accession>
<evidence type="ECO:0000256" key="1">
    <source>
        <dbReference type="SAM" id="MobiDB-lite"/>
    </source>
</evidence>
<gene>
    <name evidence="3" type="primary">LOC117183728</name>
</gene>
<protein>
    <submittedName>
        <fullName evidence="3">Uncharacterized protein</fullName>
    </submittedName>
</protein>
<dbReference type="KEGG" id="dpo:117183728"/>
<dbReference type="AlphaFoldDB" id="A0A6I8VU15"/>
<name>A0A6I8VU15_DROPS</name>
<evidence type="ECO:0000313" key="2">
    <source>
        <dbReference type="Proteomes" id="UP000001819"/>
    </source>
</evidence>
<organism evidence="2 3">
    <name type="scientific">Drosophila pseudoobscura pseudoobscura</name>
    <name type="common">Fruit fly</name>
    <dbReference type="NCBI Taxonomy" id="46245"/>
    <lineage>
        <taxon>Eukaryota</taxon>
        <taxon>Metazoa</taxon>
        <taxon>Ecdysozoa</taxon>
        <taxon>Arthropoda</taxon>
        <taxon>Hexapoda</taxon>
        <taxon>Insecta</taxon>
        <taxon>Pterygota</taxon>
        <taxon>Neoptera</taxon>
        <taxon>Endopterygota</taxon>
        <taxon>Diptera</taxon>
        <taxon>Brachycera</taxon>
        <taxon>Muscomorpha</taxon>
        <taxon>Ephydroidea</taxon>
        <taxon>Drosophilidae</taxon>
        <taxon>Drosophila</taxon>
        <taxon>Sophophora</taxon>
    </lineage>
</organism>
<dbReference type="InParanoid" id="A0A6I8VU15"/>
<feature type="region of interest" description="Disordered" evidence="1">
    <location>
        <begin position="97"/>
        <end position="117"/>
    </location>
</feature>
<keyword evidence="2" id="KW-1185">Reference proteome</keyword>
<evidence type="ECO:0000313" key="3">
    <source>
        <dbReference type="RefSeq" id="XP_033234565.1"/>
    </source>
</evidence>